<accession>A0A381VTH3</accession>
<evidence type="ECO:0000313" key="2">
    <source>
        <dbReference type="EMBL" id="SVA43600.1"/>
    </source>
</evidence>
<feature type="transmembrane region" description="Helical" evidence="1">
    <location>
        <begin position="30"/>
        <end position="48"/>
    </location>
</feature>
<feature type="transmembrane region" description="Helical" evidence="1">
    <location>
        <begin position="123"/>
        <end position="142"/>
    </location>
</feature>
<dbReference type="GO" id="GO:0005886">
    <property type="term" value="C:plasma membrane"/>
    <property type="evidence" value="ECO:0007669"/>
    <property type="project" value="InterPro"/>
</dbReference>
<dbReference type="InterPro" id="IPR003784">
    <property type="entry name" value="BioY"/>
</dbReference>
<feature type="transmembrane region" description="Helical" evidence="1">
    <location>
        <begin position="154"/>
        <end position="176"/>
    </location>
</feature>
<keyword evidence="1" id="KW-1133">Transmembrane helix</keyword>
<feature type="transmembrane region" description="Helical" evidence="1">
    <location>
        <begin position="81"/>
        <end position="103"/>
    </location>
</feature>
<sequence>MELTAQPVLVDILYPKTLAKTTTGKIAREIILVVGFVSLVAICAQIIIRLPFTTVPITGQTFGVLLAGGALGAWRGAGALALYLIAGMFLPIYAPSSASSVVGDGTIHFLFPWNGNSGLLWDMSSGGYIVGFVLAAWAAGMFARKGWYHTPWSIGGLIISNALIYIPGLLWLAYLISSDWIHPGAGMPLSELISGGDTLEKTLIGGLYPFILGDLMKLYLAALALPAAWIAVTRFKRNSH</sequence>
<keyword evidence="1" id="KW-0472">Membrane</keyword>
<feature type="transmembrane region" description="Helical" evidence="1">
    <location>
        <begin position="218"/>
        <end position="235"/>
    </location>
</feature>
<keyword evidence="1" id="KW-0812">Transmembrane</keyword>
<dbReference type="PANTHER" id="PTHR34295:SF1">
    <property type="entry name" value="BIOTIN TRANSPORTER BIOY"/>
    <property type="match status" value="1"/>
</dbReference>
<reference evidence="2" key="1">
    <citation type="submission" date="2018-05" db="EMBL/GenBank/DDBJ databases">
        <authorList>
            <person name="Lanie J.A."/>
            <person name="Ng W.-L."/>
            <person name="Kazmierczak K.M."/>
            <person name="Andrzejewski T.M."/>
            <person name="Davidsen T.M."/>
            <person name="Wayne K.J."/>
            <person name="Tettelin H."/>
            <person name="Glass J.I."/>
            <person name="Rusch D."/>
            <person name="Podicherti R."/>
            <person name="Tsui H.-C.T."/>
            <person name="Winkler M.E."/>
        </authorList>
    </citation>
    <scope>NUCLEOTIDE SEQUENCE</scope>
</reference>
<protein>
    <recommendedName>
        <fullName evidence="3">Biotin transporter</fullName>
    </recommendedName>
</protein>
<dbReference type="AlphaFoldDB" id="A0A381VTH3"/>
<gene>
    <name evidence="2" type="ORF">METZ01_LOCUS96454</name>
</gene>
<dbReference type="GO" id="GO:0015225">
    <property type="term" value="F:biotin transmembrane transporter activity"/>
    <property type="evidence" value="ECO:0007669"/>
    <property type="project" value="InterPro"/>
</dbReference>
<feature type="transmembrane region" description="Helical" evidence="1">
    <location>
        <begin position="54"/>
        <end position="74"/>
    </location>
</feature>
<proteinExistence type="predicted"/>
<dbReference type="Pfam" id="PF02632">
    <property type="entry name" value="BioY"/>
    <property type="match status" value="1"/>
</dbReference>
<evidence type="ECO:0008006" key="3">
    <source>
        <dbReference type="Google" id="ProtNLM"/>
    </source>
</evidence>
<organism evidence="2">
    <name type="scientific">marine metagenome</name>
    <dbReference type="NCBI Taxonomy" id="408172"/>
    <lineage>
        <taxon>unclassified sequences</taxon>
        <taxon>metagenomes</taxon>
        <taxon>ecological metagenomes</taxon>
    </lineage>
</organism>
<dbReference type="PANTHER" id="PTHR34295">
    <property type="entry name" value="BIOTIN TRANSPORTER BIOY"/>
    <property type="match status" value="1"/>
</dbReference>
<dbReference type="EMBL" id="UINC01009737">
    <property type="protein sequence ID" value="SVA43600.1"/>
    <property type="molecule type" value="Genomic_DNA"/>
</dbReference>
<dbReference type="Gene3D" id="1.10.1760.20">
    <property type="match status" value="1"/>
</dbReference>
<evidence type="ECO:0000256" key="1">
    <source>
        <dbReference type="SAM" id="Phobius"/>
    </source>
</evidence>
<name>A0A381VTH3_9ZZZZ</name>